<dbReference type="AlphaFoldDB" id="A0A284R2L4"/>
<gene>
    <name evidence="1" type="ORF">ARMOST_06312</name>
</gene>
<organism evidence="1 2">
    <name type="scientific">Armillaria ostoyae</name>
    <name type="common">Armillaria root rot fungus</name>
    <dbReference type="NCBI Taxonomy" id="47428"/>
    <lineage>
        <taxon>Eukaryota</taxon>
        <taxon>Fungi</taxon>
        <taxon>Dikarya</taxon>
        <taxon>Basidiomycota</taxon>
        <taxon>Agaricomycotina</taxon>
        <taxon>Agaricomycetes</taxon>
        <taxon>Agaricomycetidae</taxon>
        <taxon>Agaricales</taxon>
        <taxon>Marasmiineae</taxon>
        <taxon>Physalacriaceae</taxon>
        <taxon>Armillaria</taxon>
    </lineage>
</organism>
<evidence type="ECO:0000313" key="1">
    <source>
        <dbReference type="EMBL" id="SJL02969.1"/>
    </source>
</evidence>
<proteinExistence type="predicted"/>
<dbReference type="EMBL" id="FUEG01000004">
    <property type="protein sequence ID" value="SJL02969.1"/>
    <property type="molecule type" value="Genomic_DNA"/>
</dbReference>
<sequence>MHSRPVRFFEVLQTNSQEQFACTGRLARLLEIVLVGQRMDRRQEEKITLQRQYSRADDGLSLAESSLAQTLVAFMERVVSLTFVRRIPLARVLNYAQAAVYNFLTGASGPLKFDFSDSSDLRPSERSDLEESNRYCGFLPSFANTGLECTSPFTVIIRRKRCVY</sequence>
<evidence type="ECO:0000313" key="2">
    <source>
        <dbReference type="Proteomes" id="UP000219338"/>
    </source>
</evidence>
<keyword evidence="2" id="KW-1185">Reference proteome</keyword>
<reference evidence="2" key="1">
    <citation type="journal article" date="2017" name="Nat. Ecol. Evol.">
        <title>Genome expansion and lineage-specific genetic innovations in the forest pathogenic fungi Armillaria.</title>
        <authorList>
            <person name="Sipos G."/>
            <person name="Prasanna A.N."/>
            <person name="Walter M.C."/>
            <person name="O'Connor E."/>
            <person name="Balint B."/>
            <person name="Krizsan K."/>
            <person name="Kiss B."/>
            <person name="Hess J."/>
            <person name="Varga T."/>
            <person name="Slot J."/>
            <person name="Riley R."/>
            <person name="Boka B."/>
            <person name="Rigling D."/>
            <person name="Barry K."/>
            <person name="Lee J."/>
            <person name="Mihaltcheva S."/>
            <person name="LaButti K."/>
            <person name="Lipzen A."/>
            <person name="Waldron R."/>
            <person name="Moloney N.M."/>
            <person name="Sperisen C."/>
            <person name="Kredics L."/>
            <person name="Vagvoelgyi C."/>
            <person name="Patrignani A."/>
            <person name="Fitzpatrick D."/>
            <person name="Nagy I."/>
            <person name="Doyle S."/>
            <person name="Anderson J.B."/>
            <person name="Grigoriev I.V."/>
            <person name="Gueldener U."/>
            <person name="Muensterkoetter M."/>
            <person name="Nagy L.G."/>
        </authorList>
    </citation>
    <scope>NUCLEOTIDE SEQUENCE [LARGE SCALE GENOMIC DNA]</scope>
    <source>
        <strain evidence="2">C18/9</strain>
    </source>
</reference>
<protein>
    <submittedName>
        <fullName evidence="1">Uncharacterized protein</fullName>
    </submittedName>
</protein>
<name>A0A284R2L4_ARMOS</name>
<accession>A0A284R2L4</accession>
<dbReference type="Proteomes" id="UP000219338">
    <property type="component" value="Unassembled WGS sequence"/>
</dbReference>